<evidence type="ECO:0000313" key="2">
    <source>
        <dbReference type="Proteomes" id="UP001595909"/>
    </source>
</evidence>
<dbReference type="EMBL" id="JBHSIM010000033">
    <property type="protein sequence ID" value="MFC4833753.1"/>
    <property type="molecule type" value="Genomic_DNA"/>
</dbReference>
<sequence>MNIGDLEPFDAAVHQAEGALAAVLGVSAEHAAMILRVRADRRGLPLCCVADEVLARQMSTPVDPNISGSC</sequence>
<evidence type="ECO:0000313" key="1">
    <source>
        <dbReference type="EMBL" id="MFC4833753.1"/>
    </source>
</evidence>
<keyword evidence="2" id="KW-1185">Reference proteome</keyword>
<accession>A0ABV9RJ17</accession>
<evidence type="ECO:0008006" key="3">
    <source>
        <dbReference type="Google" id="ProtNLM"/>
    </source>
</evidence>
<gene>
    <name evidence="1" type="ORF">ACFPEL_15165</name>
</gene>
<dbReference type="RefSeq" id="WP_274190937.1">
    <property type="nucleotide sequence ID" value="NZ_BAABHN010000033.1"/>
</dbReference>
<dbReference type="Gene3D" id="1.10.10.10">
    <property type="entry name" value="Winged helix-like DNA-binding domain superfamily/Winged helix DNA-binding domain"/>
    <property type="match status" value="1"/>
</dbReference>
<dbReference type="InterPro" id="IPR036388">
    <property type="entry name" value="WH-like_DNA-bd_sf"/>
</dbReference>
<organism evidence="1 2">
    <name type="scientific">Actinomycetospora chibensis</name>
    <dbReference type="NCBI Taxonomy" id="663606"/>
    <lineage>
        <taxon>Bacteria</taxon>
        <taxon>Bacillati</taxon>
        <taxon>Actinomycetota</taxon>
        <taxon>Actinomycetes</taxon>
        <taxon>Pseudonocardiales</taxon>
        <taxon>Pseudonocardiaceae</taxon>
        <taxon>Actinomycetospora</taxon>
    </lineage>
</organism>
<dbReference type="Proteomes" id="UP001595909">
    <property type="component" value="Unassembled WGS sequence"/>
</dbReference>
<name>A0ABV9RJ17_9PSEU</name>
<reference evidence="2" key="1">
    <citation type="journal article" date="2019" name="Int. J. Syst. Evol. Microbiol.">
        <title>The Global Catalogue of Microorganisms (GCM) 10K type strain sequencing project: providing services to taxonomists for standard genome sequencing and annotation.</title>
        <authorList>
            <consortium name="The Broad Institute Genomics Platform"/>
            <consortium name="The Broad Institute Genome Sequencing Center for Infectious Disease"/>
            <person name="Wu L."/>
            <person name="Ma J."/>
        </authorList>
    </citation>
    <scope>NUCLEOTIDE SEQUENCE [LARGE SCALE GENOMIC DNA]</scope>
    <source>
        <strain evidence="2">CCUG 50347</strain>
    </source>
</reference>
<comment type="caution">
    <text evidence="1">The sequence shown here is derived from an EMBL/GenBank/DDBJ whole genome shotgun (WGS) entry which is preliminary data.</text>
</comment>
<proteinExistence type="predicted"/>
<protein>
    <recommendedName>
        <fullName evidence="3">ANTAR domain-containing protein</fullName>
    </recommendedName>
</protein>